<keyword evidence="8 16" id="KW-0862">Zinc</keyword>
<keyword evidence="3 16" id="KW-1048">Host nucleus</keyword>
<evidence type="ECO:0000256" key="5">
    <source>
        <dbReference type="ARBA" id="ARBA00022632"/>
    </source>
</evidence>
<evidence type="ECO:0000256" key="16">
    <source>
        <dbReference type="HAMAP-Rule" id="MF_04006"/>
    </source>
</evidence>
<evidence type="ECO:0000256" key="8">
    <source>
        <dbReference type="ARBA" id="ARBA00022833"/>
    </source>
</evidence>
<keyword evidence="2 16" id="KW-0244">Early protein</keyword>
<organism evidence="18">
    <name type="scientific">Human papillomavirus</name>
    <dbReference type="NCBI Taxonomy" id="10566"/>
    <lineage>
        <taxon>Viruses</taxon>
        <taxon>Monodnaviria</taxon>
        <taxon>Shotokuvirae</taxon>
        <taxon>Cossaviricota</taxon>
        <taxon>Papovaviricetes</taxon>
        <taxon>Zurhausenvirales</taxon>
        <taxon>Papillomaviridae</taxon>
    </lineage>
</organism>
<evidence type="ECO:0000256" key="3">
    <source>
        <dbReference type="ARBA" id="ARBA00022562"/>
    </source>
</evidence>
<evidence type="ECO:0000256" key="7">
    <source>
        <dbReference type="ARBA" id="ARBA00022771"/>
    </source>
</evidence>
<evidence type="ECO:0000256" key="15">
    <source>
        <dbReference type="ARBA" id="ARBA00023323"/>
    </source>
</evidence>
<evidence type="ECO:0000256" key="14">
    <source>
        <dbReference type="ARBA" id="ARBA00023280"/>
    </source>
</evidence>
<reference evidence="18" key="1">
    <citation type="journal article" date="2018" name="Nat. Med.">
        <title>Expanded skin virome in DOCK8-deficient patients.</title>
        <authorList>
            <consortium name="NISC Comparative Sequencing Program"/>
            <person name="Tirosh O."/>
            <person name="Conlan S."/>
            <person name="Deming C."/>
            <person name="Lee-Lin S.Q."/>
            <person name="Huang X."/>
            <person name="Su H.C."/>
            <person name="Freeman A.F."/>
            <person name="Segre J.A."/>
            <person name="Kong H.H."/>
        </authorList>
    </citation>
    <scope>NUCLEOTIDE SEQUENCE</scope>
    <source>
        <strain evidence="18">HPV-mSK_013</strain>
    </source>
</reference>
<keyword evidence="7 16" id="KW-0863">Zinc-finger</keyword>
<evidence type="ECO:0000256" key="1">
    <source>
        <dbReference type="ARBA" id="ARBA00006346"/>
    </source>
</evidence>
<keyword evidence="10 16" id="KW-0238">DNA-binding</keyword>
<keyword evidence="15 16" id="KW-1119">Modulation of host cell apoptosis by virus</keyword>
<gene>
    <name evidence="16" type="primary">E6</name>
</gene>
<protein>
    <recommendedName>
        <fullName evidence="16 17">Protein E6</fullName>
    </recommendedName>
</protein>
<dbReference type="GO" id="GO:0039502">
    <property type="term" value="P:symbiont-mediated suppression of host type I interferon-mediated signaling pathway"/>
    <property type="evidence" value="ECO:0007669"/>
    <property type="project" value="UniProtKB-UniRule"/>
</dbReference>
<dbReference type="GO" id="GO:0042025">
    <property type="term" value="C:host cell nucleus"/>
    <property type="evidence" value="ECO:0007669"/>
    <property type="project" value="UniProtKB-SubCell"/>
</dbReference>
<keyword evidence="9 16" id="KW-0805">Transcription regulation</keyword>
<dbReference type="GO" id="GO:0039648">
    <property type="term" value="P:symbiont-mediated perturbation of host ubiquitin-like protein modification"/>
    <property type="evidence" value="ECO:0007669"/>
    <property type="project" value="UniProtKB-UniRule"/>
</dbReference>
<name>A0A385PHN1_9PAPI</name>
<dbReference type="GO" id="GO:0006351">
    <property type="term" value="P:DNA-templated transcription"/>
    <property type="evidence" value="ECO:0007669"/>
    <property type="project" value="UniProtKB-UniRule"/>
</dbReference>
<evidence type="ECO:0000256" key="13">
    <source>
        <dbReference type="ARBA" id="ARBA00023200"/>
    </source>
</evidence>
<sequence length="143" mass="16714">MDLLKSPTPTTIADYCKVFGFTLQEVKIPCNFCRFYLTLQDLAAFDLKNFRLLWKGAFCSGCCRSCMRATAAYEVRKHYQCTCSSFYLEDLLGKSLKQIPIRCLLCLALLDYAEKLEHLFVREDFVLVRCNWRGYCRNCIRKV</sequence>
<evidence type="ECO:0000256" key="11">
    <source>
        <dbReference type="ARBA" id="ARBA00023159"/>
    </source>
</evidence>
<evidence type="ECO:0000256" key="9">
    <source>
        <dbReference type="ARBA" id="ARBA00023015"/>
    </source>
</evidence>
<comment type="function">
    <text evidence="16">Plays a major role in the induction and maintenance of cellular transformation. E6 associates with host UBE3A/E6-AP ubiquitin-protein ligase and modulates its activity. Protects host keratinocytes from apoptosis by mediating the degradation of host BAK1. May also inhibit host immune response.</text>
</comment>
<dbReference type="InterPro" id="IPR001334">
    <property type="entry name" value="E6"/>
</dbReference>
<evidence type="ECO:0000256" key="17">
    <source>
        <dbReference type="RuleBase" id="RU363123"/>
    </source>
</evidence>
<comment type="subcellular location">
    <subcellularLocation>
        <location evidence="16 17">Host cytoplasm</location>
    </subcellularLocation>
    <subcellularLocation>
        <location evidence="16 17">Host nucleus</location>
    </subcellularLocation>
</comment>
<dbReference type="GO" id="GO:0006355">
    <property type="term" value="P:regulation of DNA-templated transcription"/>
    <property type="evidence" value="ECO:0007669"/>
    <property type="project" value="UniProtKB-UniRule"/>
</dbReference>
<comment type="subunit">
    <text evidence="16">Forms homodimers. Interacts with ubiquitin-protein ligase UBE3A/E6-AP; this interaction stimulates UBE3A ubiquitin activity. Interacts with host BAK1.</text>
</comment>
<evidence type="ECO:0000256" key="6">
    <source>
        <dbReference type="ARBA" id="ARBA00022723"/>
    </source>
</evidence>
<dbReference type="GO" id="GO:0052170">
    <property type="term" value="P:symbiont-mediated suppression of host innate immune response"/>
    <property type="evidence" value="ECO:0007669"/>
    <property type="project" value="UniProtKB-KW"/>
</dbReference>
<keyword evidence="11 16" id="KW-0010">Activator</keyword>
<dbReference type="EMBL" id="MH777161">
    <property type="protein sequence ID" value="AYA93430.1"/>
    <property type="molecule type" value="Genomic_DNA"/>
</dbReference>
<dbReference type="GO" id="GO:0008270">
    <property type="term" value="F:zinc ion binding"/>
    <property type="evidence" value="ECO:0007669"/>
    <property type="project" value="UniProtKB-KW"/>
</dbReference>
<comment type="caution">
    <text evidence="16">Lacks conserved residue(s) required for the propagation of feature annotation.</text>
</comment>
<dbReference type="Pfam" id="PF00518">
    <property type="entry name" value="E6"/>
    <property type="match status" value="1"/>
</dbReference>
<accession>A0A385PHN1</accession>
<dbReference type="InterPro" id="IPR038575">
    <property type="entry name" value="E6_sf"/>
</dbReference>
<evidence type="ECO:0000256" key="4">
    <source>
        <dbReference type="ARBA" id="ARBA00022581"/>
    </source>
</evidence>
<dbReference type="GO" id="GO:0052150">
    <property type="term" value="P:symbiont-mediated perturbation of host apoptosis"/>
    <property type="evidence" value="ECO:0007669"/>
    <property type="project" value="UniProtKB-KW"/>
</dbReference>
<keyword evidence="5 16" id="KW-1090">Inhibition of host innate immune response by virus</keyword>
<keyword evidence="4 16" id="KW-0945">Host-virus interaction</keyword>
<keyword evidence="12 16" id="KW-0804">Transcription</keyword>
<evidence type="ECO:0000256" key="2">
    <source>
        <dbReference type="ARBA" id="ARBA00022518"/>
    </source>
</evidence>
<keyword evidence="13 16" id="KW-1035">Host cytoplasm</keyword>
<evidence type="ECO:0000256" key="10">
    <source>
        <dbReference type="ARBA" id="ARBA00023125"/>
    </source>
</evidence>
<dbReference type="GO" id="GO:0003677">
    <property type="term" value="F:DNA binding"/>
    <property type="evidence" value="ECO:0007669"/>
    <property type="project" value="UniProtKB-UniRule"/>
</dbReference>
<dbReference type="HAMAP" id="MF_04006">
    <property type="entry name" value="HPV_E6"/>
    <property type="match status" value="1"/>
</dbReference>
<comment type="similarity">
    <text evidence="1 16 17">Belongs to the papillomaviridae E6 protein family.</text>
</comment>
<evidence type="ECO:0000256" key="12">
    <source>
        <dbReference type="ARBA" id="ARBA00023163"/>
    </source>
</evidence>
<dbReference type="SUPFAM" id="SSF161229">
    <property type="entry name" value="E6 C-terminal domain-like"/>
    <property type="match status" value="2"/>
</dbReference>
<feature type="zinc finger region" evidence="16">
    <location>
        <begin position="30"/>
        <end position="66"/>
    </location>
</feature>
<keyword evidence="14 16" id="KW-0899">Viral immunoevasion</keyword>
<evidence type="ECO:0000313" key="18">
    <source>
        <dbReference type="EMBL" id="AYA93430.1"/>
    </source>
</evidence>
<dbReference type="GO" id="GO:0030430">
    <property type="term" value="C:host cell cytoplasm"/>
    <property type="evidence" value="ECO:0007669"/>
    <property type="project" value="UniProtKB-SubCell"/>
</dbReference>
<keyword evidence="6 16" id="KW-0479">Metal-binding</keyword>
<proteinExistence type="inferred from homology"/>
<dbReference type="Gene3D" id="3.30.240.40">
    <property type="entry name" value="E6 early regulatory protein"/>
    <property type="match status" value="2"/>
</dbReference>
<feature type="zinc finger region" evidence="16">
    <location>
        <begin position="103"/>
        <end position="139"/>
    </location>
</feature>